<evidence type="ECO:0000256" key="1">
    <source>
        <dbReference type="ARBA" id="ARBA00001947"/>
    </source>
</evidence>
<evidence type="ECO:0000256" key="4">
    <source>
        <dbReference type="ARBA" id="ARBA00022833"/>
    </source>
</evidence>
<dbReference type="SUPFAM" id="SSF53213">
    <property type="entry name" value="LigB-like"/>
    <property type="match status" value="1"/>
</dbReference>
<dbReference type="GO" id="GO:0008270">
    <property type="term" value="F:zinc ion binding"/>
    <property type="evidence" value="ECO:0007669"/>
    <property type="project" value="InterPro"/>
</dbReference>
<dbReference type="InterPro" id="IPR004183">
    <property type="entry name" value="Xdiol_dOase_suB"/>
</dbReference>
<organism evidence="7 8">
    <name type="scientific">Paenibacillus cremeus</name>
    <dbReference type="NCBI Taxonomy" id="2163881"/>
    <lineage>
        <taxon>Bacteria</taxon>
        <taxon>Bacillati</taxon>
        <taxon>Bacillota</taxon>
        <taxon>Bacilli</taxon>
        <taxon>Bacillales</taxon>
        <taxon>Paenibacillaceae</taxon>
        <taxon>Paenibacillus</taxon>
    </lineage>
</organism>
<reference evidence="7 8" key="1">
    <citation type="submission" date="2019-07" db="EMBL/GenBank/DDBJ databases">
        <authorList>
            <person name="Kim J."/>
        </authorList>
    </citation>
    <scope>NUCLEOTIDE SEQUENCE [LARGE SCALE GENOMIC DNA]</scope>
    <source>
        <strain evidence="7 8">JC52</strain>
    </source>
</reference>
<keyword evidence="5" id="KW-0560">Oxidoreductase</keyword>
<evidence type="ECO:0000256" key="3">
    <source>
        <dbReference type="ARBA" id="ARBA00022723"/>
    </source>
</evidence>
<comment type="caution">
    <text evidence="7">The sequence shown here is derived from an EMBL/GenBank/DDBJ whole genome shotgun (WGS) entry which is preliminary data.</text>
</comment>
<gene>
    <name evidence="7" type="ORF">FPZ49_06670</name>
</gene>
<proteinExistence type="inferred from homology"/>
<evidence type="ECO:0000313" key="8">
    <source>
        <dbReference type="Proteomes" id="UP000317036"/>
    </source>
</evidence>
<keyword evidence="4" id="KW-0862">Zinc</keyword>
<evidence type="ECO:0000256" key="2">
    <source>
        <dbReference type="ARBA" id="ARBA00007581"/>
    </source>
</evidence>
<dbReference type="InterPro" id="IPR014436">
    <property type="entry name" value="Extradiol_dOase_DODA"/>
</dbReference>
<keyword evidence="3" id="KW-0479">Metal-binding</keyword>
<dbReference type="PIRSF" id="PIRSF006157">
    <property type="entry name" value="Doxgns_DODA"/>
    <property type="match status" value="1"/>
</dbReference>
<evidence type="ECO:0000259" key="6">
    <source>
        <dbReference type="Pfam" id="PF02900"/>
    </source>
</evidence>
<sequence>MASSFFIAHGSPMLAIQHNTYTEDMRKLGERLGKPEAVVVFSAHWVSATQSVTYTDGTLETIYDFRGFPQELFEVVYPAQGSVAIAKDILSAFQAHGNGIDVQVSQTRGLDHGAWVILRHMFPNADVPVINLSVNPMLPPEKQYEIGKAIASLKDRNIVIIGSGSTVHNFRRMNFHAENQADPWAKEFDDWLIARMGEWDTAALFDYKRLAPYAAEATPDYEHFAPLYLAMGTGHHAKKAAVQHQSYMYGSLSHLIIEFA</sequence>
<dbReference type="OrthoDB" id="9790889at2"/>
<comment type="cofactor">
    <cofactor evidence="1">
        <name>Zn(2+)</name>
        <dbReference type="ChEBI" id="CHEBI:29105"/>
    </cofactor>
</comment>
<keyword evidence="8" id="KW-1185">Reference proteome</keyword>
<feature type="domain" description="Extradiol ring-cleavage dioxygenase class III enzyme subunit B" evidence="6">
    <location>
        <begin position="6"/>
        <end position="255"/>
    </location>
</feature>
<dbReference type="RefSeq" id="WP_144844779.1">
    <property type="nucleotide sequence ID" value="NZ_VNJI01000006.1"/>
</dbReference>
<dbReference type="GO" id="GO:0008198">
    <property type="term" value="F:ferrous iron binding"/>
    <property type="evidence" value="ECO:0007669"/>
    <property type="project" value="InterPro"/>
</dbReference>
<dbReference type="Pfam" id="PF02900">
    <property type="entry name" value="LigB"/>
    <property type="match status" value="1"/>
</dbReference>
<comment type="similarity">
    <text evidence="2">Belongs to the DODA-type extradiol aromatic ring-opening dioxygenase family.</text>
</comment>
<dbReference type="Gene3D" id="3.40.830.10">
    <property type="entry name" value="LigB-like"/>
    <property type="match status" value="1"/>
</dbReference>
<dbReference type="PANTHER" id="PTHR30096">
    <property type="entry name" value="4,5-DOPA DIOXYGENASE EXTRADIOL-LIKE PROTEIN"/>
    <property type="match status" value="1"/>
</dbReference>
<protein>
    <submittedName>
        <fullName evidence="7">Dioxygenase</fullName>
    </submittedName>
</protein>
<evidence type="ECO:0000256" key="5">
    <source>
        <dbReference type="ARBA" id="ARBA00023002"/>
    </source>
</evidence>
<dbReference type="Proteomes" id="UP000317036">
    <property type="component" value="Unassembled WGS sequence"/>
</dbReference>
<dbReference type="EMBL" id="VNJI01000006">
    <property type="protein sequence ID" value="TVY10777.1"/>
    <property type="molecule type" value="Genomic_DNA"/>
</dbReference>
<keyword evidence="7" id="KW-0223">Dioxygenase</keyword>
<dbReference type="AlphaFoldDB" id="A0A559KF81"/>
<dbReference type="PANTHER" id="PTHR30096:SF0">
    <property type="entry name" value="4,5-DOPA DIOXYGENASE EXTRADIOL-LIKE PROTEIN"/>
    <property type="match status" value="1"/>
</dbReference>
<accession>A0A559KF81</accession>
<evidence type="ECO:0000313" key="7">
    <source>
        <dbReference type="EMBL" id="TVY10777.1"/>
    </source>
</evidence>
<name>A0A559KF81_9BACL</name>
<dbReference type="CDD" id="cd07363">
    <property type="entry name" value="45_DOPA_Dioxygenase"/>
    <property type="match status" value="1"/>
</dbReference>
<dbReference type="GO" id="GO:0016702">
    <property type="term" value="F:oxidoreductase activity, acting on single donors with incorporation of molecular oxygen, incorporation of two atoms of oxygen"/>
    <property type="evidence" value="ECO:0007669"/>
    <property type="project" value="UniProtKB-ARBA"/>
</dbReference>